<dbReference type="EMBL" id="NWSH01000369">
    <property type="protein sequence ID" value="PCG76928.1"/>
    <property type="molecule type" value="Genomic_DNA"/>
</dbReference>
<name>A0A2A4JZ16_HELVI</name>
<accession>A0A2A4JZ16</accession>
<dbReference type="InterPro" id="IPR029034">
    <property type="entry name" value="Cystine-knot_cytokine"/>
</dbReference>
<evidence type="ECO:0000256" key="1">
    <source>
        <dbReference type="SAM" id="SignalP"/>
    </source>
</evidence>
<proteinExistence type="predicted"/>
<comment type="caution">
    <text evidence="2">The sequence shown here is derived from an EMBL/GenBank/DDBJ whole genome shotgun (WGS) entry which is preliminary data.</text>
</comment>
<dbReference type="AlphaFoldDB" id="A0A2A4JZ16"/>
<organism evidence="2">
    <name type="scientific">Heliothis virescens</name>
    <name type="common">Tobacco budworm moth</name>
    <dbReference type="NCBI Taxonomy" id="7102"/>
    <lineage>
        <taxon>Eukaryota</taxon>
        <taxon>Metazoa</taxon>
        <taxon>Ecdysozoa</taxon>
        <taxon>Arthropoda</taxon>
        <taxon>Hexapoda</taxon>
        <taxon>Insecta</taxon>
        <taxon>Pterygota</taxon>
        <taxon>Neoptera</taxon>
        <taxon>Endopterygota</taxon>
        <taxon>Lepidoptera</taxon>
        <taxon>Glossata</taxon>
        <taxon>Ditrysia</taxon>
        <taxon>Noctuoidea</taxon>
        <taxon>Noctuidae</taxon>
        <taxon>Heliothinae</taxon>
        <taxon>Heliothis</taxon>
    </lineage>
</organism>
<gene>
    <name evidence="2" type="ORF">B5V51_8400</name>
</gene>
<sequence length="131" mass="14033">MSMSCNKYIVVAIVALTSAVVLARPGGMELPMAINQTICKTKVVYNRNSMRIPRVIKEIKCQDKPYAMCPKNNSEVPCCGALLEPNGPQFSCTEVFDYVTVNYTNKAALATMSVAVGCSCIQQAATSAGDA</sequence>
<keyword evidence="1" id="KW-0732">Signal</keyword>
<feature type="chain" id="PRO_5011997492" evidence="1">
    <location>
        <begin position="24"/>
        <end position="131"/>
    </location>
</feature>
<dbReference type="Gene3D" id="2.10.90.10">
    <property type="entry name" value="Cystine-knot cytokines"/>
    <property type="match status" value="1"/>
</dbReference>
<feature type="signal peptide" evidence="1">
    <location>
        <begin position="1"/>
        <end position="23"/>
    </location>
</feature>
<reference evidence="2" key="1">
    <citation type="submission" date="2017-09" db="EMBL/GenBank/DDBJ databases">
        <title>Contemporary evolution of a Lepidopteran species, Heliothis virescens, in response to modern agricultural practices.</title>
        <authorList>
            <person name="Fritz M.L."/>
            <person name="Deyonke A.M."/>
            <person name="Papanicolaou A."/>
            <person name="Micinski S."/>
            <person name="Westbrook J."/>
            <person name="Gould F."/>
        </authorList>
    </citation>
    <scope>NUCLEOTIDE SEQUENCE [LARGE SCALE GENOMIC DNA]</scope>
    <source>
        <strain evidence="2">HvINT-</strain>
        <tissue evidence="2">Whole body</tissue>
    </source>
</reference>
<evidence type="ECO:0000313" key="2">
    <source>
        <dbReference type="EMBL" id="PCG76928.1"/>
    </source>
</evidence>
<protein>
    <submittedName>
        <fullName evidence="2">Uncharacterized protein</fullName>
    </submittedName>
</protein>